<protein>
    <submittedName>
        <fullName evidence="4">Transporter substrate-binding domain-containing protein</fullName>
    </submittedName>
</protein>
<dbReference type="SMART" id="SM00062">
    <property type="entry name" value="PBPb"/>
    <property type="match status" value="1"/>
</dbReference>
<accession>A0A6L6QKN4</accession>
<dbReference type="OrthoDB" id="8885114at2"/>
<dbReference type="PANTHER" id="PTHR35936">
    <property type="entry name" value="MEMBRANE-BOUND LYTIC MUREIN TRANSGLYCOSYLASE F"/>
    <property type="match status" value="1"/>
</dbReference>
<dbReference type="AlphaFoldDB" id="A0A6L6QKN4"/>
<dbReference type="InterPro" id="IPR001638">
    <property type="entry name" value="Solute-binding_3/MltF_N"/>
</dbReference>
<evidence type="ECO:0000313" key="5">
    <source>
        <dbReference type="Proteomes" id="UP000472320"/>
    </source>
</evidence>
<name>A0A6L6QKN4_9BURK</name>
<reference evidence="4 5" key="1">
    <citation type="submission" date="2019-11" db="EMBL/GenBank/DDBJ databases">
        <title>Type strains purchased from KCTC, JCM and DSMZ.</title>
        <authorList>
            <person name="Lu H."/>
        </authorList>
    </citation>
    <scope>NUCLEOTIDE SEQUENCE [LARGE SCALE GENOMIC DNA]</scope>
    <source>
        <strain evidence="4 5">JCM 31587</strain>
    </source>
</reference>
<organism evidence="4 5">
    <name type="scientific">Massilia eburnea</name>
    <dbReference type="NCBI Taxonomy" id="1776165"/>
    <lineage>
        <taxon>Bacteria</taxon>
        <taxon>Pseudomonadati</taxon>
        <taxon>Pseudomonadota</taxon>
        <taxon>Betaproteobacteria</taxon>
        <taxon>Burkholderiales</taxon>
        <taxon>Oxalobacteraceae</taxon>
        <taxon>Telluria group</taxon>
        <taxon>Massilia</taxon>
    </lineage>
</organism>
<gene>
    <name evidence="4" type="ORF">GM658_20695</name>
</gene>
<dbReference type="Proteomes" id="UP000472320">
    <property type="component" value="Unassembled WGS sequence"/>
</dbReference>
<feature type="chain" id="PRO_5026943274" evidence="2">
    <location>
        <begin position="20"/>
        <end position="237"/>
    </location>
</feature>
<sequence>MKANSVLFAALLATASAPAAELVVLVDTSTEMPLADIDGARLRGGIHFDLAKALARKLNRDLVTQVLPRKRIAMALDSGQGDLLCLYLPQWLPGHYQWTQPFFPQTELLVSALNAPAPQDLLDLADRPIGTVLGYSYPELEVALGMHFRRADVSSNAINLRKLAAGRIAHVATIKIFYDYRLRQGDKLSVHPPLAIRQYLTRCALSHNSSVTLEEVNNAIAELVDEGAIARILSNYQ</sequence>
<dbReference type="PANTHER" id="PTHR35936:SF6">
    <property type="entry name" value="AMINO ACID ABC TRANSPORTER SUBSTRATE-BINDING PAAT FAMILY PROTEIN"/>
    <property type="match status" value="1"/>
</dbReference>
<keyword evidence="5" id="KW-1185">Reference proteome</keyword>
<evidence type="ECO:0000259" key="3">
    <source>
        <dbReference type="SMART" id="SM00062"/>
    </source>
</evidence>
<proteinExistence type="predicted"/>
<evidence type="ECO:0000313" key="4">
    <source>
        <dbReference type="EMBL" id="MTW13028.1"/>
    </source>
</evidence>
<dbReference type="SUPFAM" id="SSF53850">
    <property type="entry name" value="Periplasmic binding protein-like II"/>
    <property type="match status" value="1"/>
</dbReference>
<feature type="signal peptide" evidence="2">
    <location>
        <begin position="1"/>
        <end position="19"/>
    </location>
</feature>
<evidence type="ECO:0000256" key="2">
    <source>
        <dbReference type="SAM" id="SignalP"/>
    </source>
</evidence>
<dbReference type="Gene3D" id="3.40.190.10">
    <property type="entry name" value="Periplasmic binding protein-like II"/>
    <property type="match status" value="2"/>
</dbReference>
<comment type="caution">
    <text evidence="4">The sequence shown here is derived from an EMBL/GenBank/DDBJ whole genome shotgun (WGS) entry which is preliminary data.</text>
</comment>
<feature type="domain" description="Solute-binding protein family 3/N-terminal" evidence="3">
    <location>
        <begin position="21"/>
        <end position="236"/>
    </location>
</feature>
<dbReference type="EMBL" id="WNKX01000018">
    <property type="protein sequence ID" value="MTW13028.1"/>
    <property type="molecule type" value="Genomic_DNA"/>
</dbReference>
<evidence type="ECO:0000256" key="1">
    <source>
        <dbReference type="ARBA" id="ARBA00022729"/>
    </source>
</evidence>
<dbReference type="RefSeq" id="WP_155455956.1">
    <property type="nucleotide sequence ID" value="NZ_WNKX01000018.1"/>
</dbReference>
<keyword evidence="1 2" id="KW-0732">Signal</keyword>